<organism evidence="1 2">
    <name type="scientific">Penicillium chermesinum</name>
    <dbReference type="NCBI Taxonomy" id="63820"/>
    <lineage>
        <taxon>Eukaryota</taxon>
        <taxon>Fungi</taxon>
        <taxon>Dikarya</taxon>
        <taxon>Ascomycota</taxon>
        <taxon>Pezizomycotina</taxon>
        <taxon>Eurotiomycetes</taxon>
        <taxon>Eurotiomycetidae</taxon>
        <taxon>Eurotiales</taxon>
        <taxon>Aspergillaceae</taxon>
        <taxon>Penicillium</taxon>
    </lineage>
</organism>
<evidence type="ECO:0000313" key="2">
    <source>
        <dbReference type="Proteomes" id="UP001150941"/>
    </source>
</evidence>
<reference evidence="1" key="1">
    <citation type="submission" date="2022-11" db="EMBL/GenBank/DDBJ databases">
        <authorList>
            <person name="Petersen C."/>
        </authorList>
    </citation>
    <scope>NUCLEOTIDE SEQUENCE</scope>
    <source>
        <strain evidence="1">IBT 19713</strain>
    </source>
</reference>
<comment type="caution">
    <text evidence="1">The sequence shown here is derived from an EMBL/GenBank/DDBJ whole genome shotgun (WGS) entry which is preliminary data.</text>
</comment>
<evidence type="ECO:0000313" key="1">
    <source>
        <dbReference type="EMBL" id="KAJ5223385.1"/>
    </source>
</evidence>
<name>A0A9W9TJD2_9EURO</name>
<sequence>MRPKVDGVDTSKSLRRPTISLVSTQNLTDHVVPKKARDLPVKGIIVAEVSGASKLLGPSINSQTRTLLHHNIRRPNLDIYSIDLT</sequence>
<proteinExistence type="predicted"/>
<dbReference type="AlphaFoldDB" id="A0A9W9TJD2"/>
<dbReference type="Proteomes" id="UP001150941">
    <property type="component" value="Unassembled WGS sequence"/>
</dbReference>
<gene>
    <name evidence="1" type="ORF">N7468_007927</name>
</gene>
<keyword evidence="2" id="KW-1185">Reference proteome</keyword>
<dbReference type="RefSeq" id="XP_058327568.1">
    <property type="nucleotide sequence ID" value="XM_058477223.1"/>
</dbReference>
<dbReference type="EMBL" id="JAPQKS010000006">
    <property type="protein sequence ID" value="KAJ5223385.1"/>
    <property type="molecule type" value="Genomic_DNA"/>
</dbReference>
<reference evidence="1" key="2">
    <citation type="journal article" date="2023" name="IMA Fungus">
        <title>Comparative genomic study of the Penicillium genus elucidates a diverse pangenome and 15 lateral gene transfer events.</title>
        <authorList>
            <person name="Petersen C."/>
            <person name="Sorensen T."/>
            <person name="Nielsen M.R."/>
            <person name="Sondergaard T.E."/>
            <person name="Sorensen J.L."/>
            <person name="Fitzpatrick D.A."/>
            <person name="Frisvad J.C."/>
            <person name="Nielsen K.L."/>
        </authorList>
    </citation>
    <scope>NUCLEOTIDE SEQUENCE</scope>
    <source>
        <strain evidence="1">IBT 19713</strain>
    </source>
</reference>
<protein>
    <submittedName>
        <fullName evidence="1">Uncharacterized protein</fullName>
    </submittedName>
</protein>
<dbReference type="GeneID" id="83204526"/>
<accession>A0A9W9TJD2</accession>